<keyword evidence="2" id="KW-1185">Reference proteome</keyword>
<gene>
    <name evidence="1" type="ORF">AMECASPLE_017350</name>
</gene>
<protein>
    <submittedName>
        <fullName evidence="1">Uncharacterized protein</fullName>
    </submittedName>
</protein>
<organism evidence="1 2">
    <name type="scientific">Ameca splendens</name>
    <dbReference type="NCBI Taxonomy" id="208324"/>
    <lineage>
        <taxon>Eukaryota</taxon>
        <taxon>Metazoa</taxon>
        <taxon>Chordata</taxon>
        <taxon>Craniata</taxon>
        <taxon>Vertebrata</taxon>
        <taxon>Euteleostomi</taxon>
        <taxon>Actinopterygii</taxon>
        <taxon>Neopterygii</taxon>
        <taxon>Teleostei</taxon>
        <taxon>Neoteleostei</taxon>
        <taxon>Acanthomorphata</taxon>
        <taxon>Ovalentaria</taxon>
        <taxon>Atherinomorphae</taxon>
        <taxon>Cyprinodontiformes</taxon>
        <taxon>Goodeidae</taxon>
        <taxon>Ameca</taxon>
    </lineage>
</organism>
<evidence type="ECO:0000313" key="2">
    <source>
        <dbReference type="Proteomes" id="UP001469553"/>
    </source>
</evidence>
<dbReference type="EMBL" id="JAHRIP010057725">
    <property type="protein sequence ID" value="MEQ2303475.1"/>
    <property type="molecule type" value="Genomic_DNA"/>
</dbReference>
<name>A0ABV0ZBI4_9TELE</name>
<evidence type="ECO:0000313" key="1">
    <source>
        <dbReference type="EMBL" id="MEQ2303475.1"/>
    </source>
</evidence>
<sequence length="72" mass="8006">MSRRMWTFPPIPVLSSPMGQVNRRVPLLTDGIASCGALGVDLVDSSTLDVFFEDIGRVNRPYRLHSTNNSFP</sequence>
<reference evidence="1 2" key="1">
    <citation type="submission" date="2021-06" db="EMBL/GenBank/DDBJ databases">
        <authorList>
            <person name="Palmer J.M."/>
        </authorList>
    </citation>
    <scope>NUCLEOTIDE SEQUENCE [LARGE SCALE GENOMIC DNA]</scope>
    <source>
        <strain evidence="1 2">AS_MEX2019</strain>
        <tissue evidence="1">Muscle</tissue>
    </source>
</reference>
<accession>A0ABV0ZBI4</accession>
<comment type="caution">
    <text evidence="1">The sequence shown here is derived from an EMBL/GenBank/DDBJ whole genome shotgun (WGS) entry which is preliminary data.</text>
</comment>
<dbReference type="Proteomes" id="UP001469553">
    <property type="component" value="Unassembled WGS sequence"/>
</dbReference>
<proteinExistence type="predicted"/>